<protein>
    <submittedName>
        <fullName evidence="4">BACK domain-containing protein</fullName>
    </submittedName>
</protein>
<dbReference type="InterPro" id="IPR011333">
    <property type="entry name" value="SKP1/BTB/POZ_sf"/>
</dbReference>
<dbReference type="FunFam" id="1.25.40.420:FF:000005">
    <property type="entry name" value="BTB/POZ domain-containing protein 9"/>
    <property type="match status" value="1"/>
</dbReference>
<dbReference type="OrthoDB" id="9997739at2759"/>
<dbReference type="SUPFAM" id="SSF54695">
    <property type="entry name" value="POZ domain"/>
    <property type="match status" value="1"/>
</dbReference>
<dbReference type="SUPFAM" id="SSF49785">
    <property type="entry name" value="Galactose-binding domain-like"/>
    <property type="match status" value="1"/>
</dbReference>
<dbReference type="Gene3D" id="3.30.710.10">
    <property type="entry name" value="Potassium Channel Kv1.1, Chain A"/>
    <property type="match status" value="1"/>
</dbReference>
<proteinExistence type="predicted"/>
<reference evidence="2 3" key="2">
    <citation type="submission" date="2018-10" db="EMBL/GenBank/DDBJ databases">
        <authorList>
            <consortium name="Pathogen Informatics"/>
        </authorList>
    </citation>
    <scope>NUCLEOTIDE SEQUENCE [LARGE SCALE GENOMIC DNA]</scope>
</reference>
<dbReference type="WBParaSite" id="EVEC_0000528901-mRNA-1">
    <property type="protein sequence ID" value="EVEC_0000528901-mRNA-1"/>
    <property type="gene ID" value="EVEC_0000528901"/>
</dbReference>
<reference evidence="4" key="1">
    <citation type="submission" date="2017-02" db="UniProtKB">
        <authorList>
            <consortium name="WormBaseParasite"/>
        </authorList>
    </citation>
    <scope>IDENTIFICATION</scope>
</reference>
<dbReference type="PANTHER" id="PTHR46306:SF1">
    <property type="entry name" value="BTB_POZ DOMAIN-CONTAINING PROTEIN 9"/>
    <property type="match status" value="1"/>
</dbReference>
<dbReference type="GO" id="GO:0005737">
    <property type="term" value="C:cytoplasm"/>
    <property type="evidence" value="ECO:0007669"/>
    <property type="project" value="TreeGrafter"/>
</dbReference>
<dbReference type="GO" id="GO:0048512">
    <property type="term" value="P:circadian behavior"/>
    <property type="evidence" value="ECO:0007669"/>
    <property type="project" value="TreeGrafter"/>
</dbReference>
<dbReference type="SMART" id="SM00875">
    <property type="entry name" value="BACK"/>
    <property type="match status" value="1"/>
</dbReference>
<evidence type="ECO:0000313" key="3">
    <source>
        <dbReference type="Proteomes" id="UP000274131"/>
    </source>
</evidence>
<dbReference type="InterPro" id="IPR008979">
    <property type="entry name" value="Galactose-bd-like_sf"/>
</dbReference>
<sequence>MSDAHANLHLDAVLNAGSTQNLSEKSQGTVVDGEITHVSHLAENVGALCMEDDCCDVEGTLIPAHRVILGARSEALLYNGMKETKDTEIELIDTPLTAFKLLLRRVAFYSSLCHKYKINSAVNWYVYTGKMSLRLLKEDLLLDVLGLAHKYDFGDLERSISDYLKAILDVSNICIVYGTAHVYFLNALSDFCLNFADRRASEVIATQGFLQLPASAVVEMIQRDSFCAPEIEIFKAIREWIVVHPGMESEAELIVSKLRLPLINLSDLINVVRPSGLISADSILDAIKEQQERKSVELMSRGFLLPNVNVATPAYNAVVISGDGANLLADDAYRYDMERSFMSHTIGGKARGIVVELGRPFTINHLRLLLCDRDQRAYHYYVELKVFEFKVSMNGKDWVRVVDHTKYLCRSMQRLCFSPRVIKFIKVMGTYNTVGNTFNLVSMEAMYSTESNDQFEIDPVSTLLIPSSNVATIANNAIVIEGVSRSRDALLNGETTNYDWDNGYTCHQLGSGAIMVQLPQPYLIGSMRLLLWDCDDRHYSYYIDVSCDKNSWLRVADRTAVQCKAWQYIRFERCPVVFIRIVGTYNSANEVFHCVHFECSGKSLTSSTSSFGNERNVELVDNLESRLHQLALLGSEVKLPSSPDVLK</sequence>
<dbReference type="Gene3D" id="1.25.40.420">
    <property type="match status" value="1"/>
</dbReference>
<dbReference type="InterPro" id="IPR052407">
    <property type="entry name" value="BTB_POZ_domain_cont_9"/>
</dbReference>
<dbReference type="EMBL" id="UXUI01008001">
    <property type="protein sequence ID" value="VDD90169.1"/>
    <property type="molecule type" value="Genomic_DNA"/>
</dbReference>
<dbReference type="FunFam" id="2.60.120.260:FF:000051">
    <property type="entry name" value="BTB/POZ domain-containing protein 9"/>
    <property type="match status" value="1"/>
</dbReference>
<dbReference type="Gene3D" id="2.60.120.260">
    <property type="entry name" value="Galactose-binding domain-like"/>
    <property type="match status" value="2"/>
</dbReference>
<name>A0A0N4V511_ENTVE</name>
<dbReference type="PANTHER" id="PTHR46306">
    <property type="entry name" value="BTB/POZ DOMAIN-CONTAINING PROTEIN 9"/>
    <property type="match status" value="1"/>
</dbReference>
<dbReference type="GO" id="GO:0050804">
    <property type="term" value="P:modulation of chemical synaptic transmission"/>
    <property type="evidence" value="ECO:0007669"/>
    <property type="project" value="TreeGrafter"/>
</dbReference>
<accession>A0A0N4V511</accession>
<gene>
    <name evidence="2" type="ORF">EVEC_LOCUS4920</name>
</gene>
<organism evidence="4">
    <name type="scientific">Enterobius vermicularis</name>
    <name type="common">Human pinworm</name>
    <dbReference type="NCBI Taxonomy" id="51028"/>
    <lineage>
        <taxon>Eukaryota</taxon>
        <taxon>Metazoa</taxon>
        <taxon>Ecdysozoa</taxon>
        <taxon>Nematoda</taxon>
        <taxon>Chromadorea</taxon>
        <taxon>Rhabditida</taxon>
        <taxon>Spirurina</taxon>
        <taxon>Oxyuridomorpha</taxon>
        <taxon>Oxyuroidea</taxon>
        <taxon>Oxyuridae</taxon>
        <taxon>Enterobius</taxon>
    </lineage>
</organism>
<evidence type="ECO:0000259" key="1">
    <source>
        <dbReference type="SMART" id="SM00875"/>
    </source>
</evidence>
<feature type="domain" description="BACK" evidence="1">
    <location>
        <begin position="174"/>
        <end position="273"/>
    </location>
</feature>
<evidence type="ECO:0000313" key="4">
    <source>
        <dbReference type="WBParaSite" id="EVEC_0000528901-mRNA-1"/>
    </source>
</evidence>
<dbReference type="GO" id="GO:0008344">
    <property type="term" value="P:adult locomotory behavior"/>
    <property type="evidence" value="ECO:0007669"/>
    <property type="project" value="TreeGrafter"/>
</dbReference>
<keyword evidence="3" id="KW-1185">Reference proteome</keyword>
<dbReference type="Proteomes" id="UP000274131">
    <property type="component" value="Unassembled WGS sequence"/>
</dbReference>
<dbReference type="AlphaFoldDB" id="A0A0N4V511"/>
<dbReference type="InterPro" id="IPR011705">
    <property type="entry name" value="BACK"/>
</dbReference>
<evidence type="ECO:0000313" key="2">
    <source>
        <dbReference type="EMBL" id="VDD90169.1"/>
    </source>
</evidence>
<dbReference type="STRING" id="51028.A0A0N4V511"/>
<dbReference type="Pfam" id="PF07707">
    <property type="entry name" value="BACK"/>
    <property type="match status" value="1"/>
</dbReference>